<feature type="domain" description="RsiG-like" evidence="2">
    <location>
        <begin position="120"/>
        <end position="180"/>
    </location>
</feature>
<dbReference type="Proteomes" id="UP001206128">
    <property type="component" value="Unassembled WGS sequence"/>
</dbReference>
<reference evidence="3" key="1">
    <citation type="submission" date="2022-06" db="EMBL/GenBank/DDBJ databases">
        <title>Genomic Encyclopedia of Archaeal and Bacterial Type Strains, Phase II (KMG-II): from individual species to whole genera.</title>
        <authorList>
            <person name="Goeker M."/>
        </authorList>
    </citation>
    <scope>NUCLEOTIDE SEQUENCE</scope>
    <source>
        <strain evidence="3">DSM 43935</strain>
    </source>
</reference>
<accession>A0AAE3GE70</accession>
<dbReference type="Pfam" id="PF22802">
    <property type="entry name" value="RsiG"/>
    <property type="match status" value="2"/>
</dbReference>
<sequence>MIEVRPGGRRRIDRVLAPDYTTGVEQRPLADVRALRDEAAQEETDLSYLRRLLHARIDIVRAEQQRRSDGGSASVVDQLVTILSVNAVGPATGSGRYQTLQPSRAEAHRRHVEALVSDVDLSNVASLTDQELATALAAFVAEEASVSQRRREVQAVVDRLNAEIGSRYQAGQASVDDLLSAARQPSSGGVVEGASDGGDVTDGGTVTGGGTVAGGPPEPRSDGGGAGSGGAAG</sequence>
<dbReference type="InterPro" id="IPR055209">
    <property type="entry name" value="RsiG-like_dom"/>
</dbReference>
<proteinExistence type="predicted"/>
<dbReference type="EMBL" id="JAMTCK010000006">
    <property type="protein sequence ID" value="MCP2166113.1"/>
    <property type="molecule type" value="Genomic_DNA"/>
</dbReference>
<comment type="caution">
    <text evidence="3">The sequence shown here is derived from an EMBL/GenBank/DDBJ whole genome shotgun (WGS) entry which is preliminary data.</text>
</comment>
<protein>
    <recommendedName>
        <fullName evidence="2">RsiG-like domain-containing protein</fullName>
    </recommendedName>
</protein>
<evidence type="ECO:0000313" key="3">
    <source>
        <dbReference type="EMBL" id="MCP2166113.1"/>
    </source>
</evidence>
<dbReference type="InterPro" id="IPR049575">
    <property type="entry name" value="RsiG-like"/>
</dbReference>
<evidence type="ECO:0000259" key="2">
    <source>
        <dbReference type="Pfam" id="PF22802"/>
    </source>
</evidence>
<evidence type="ECO:0000313" key="4">
    <source>
        <dbReference type="Proteomes" id="UP001206128"/>
    </source>
</evidence>
<keyword evidence="4" id="KW-1185">Reference proteome</keyword>
<gene>
    <name evidence="3" type="ORF">LX83_002972</name>
</gene>
<dbReference type="AlphaFoldDB" id="A0AAE3GE70"/>
<name>A0AAE3GE70_9PSEU</name>
<feature type="compositionally biased region" description="Low complexity" evidence="1">
    <location>
        <begin position="193"/>
        <end position="204"/>
    </location>
</feature>
<feature type="domain" description="RsiG-like" evidence="2">
    <location>
        <begin position="21"/>
        <end position="83"/>
    </location>
</feature>
<dbReference type="CDD" id="cd21107">
    <property type="entry name" value="RsiG"/>
    <property type="match status" value="1"/>
</dbReference>
<organism evidence="3 4">
    <name type="scientific">Goodfellowiella coeruleoviolacea</name>
    <dbReference type="NCBI Taxonomy" id="334858"/>
    <lineage>
        <taxon>Bacteria</taxon>
        <taxon>Bacillati</taxon>
        <taxon>Actinomycetota</taxon>
        <taxon>Actinomycetes</taxon>
        <taxon>Pseudonocardiales</taxon>
        <taxon>Pseudonocardiaceae</taxon>
        <taxon>Goodfellowiella</taxon>
    </lineage>
</organism>
<feature type="region of interest" description="Disordered" evidence="1">
    <location>
        <begin position="183"/>
        <end position="233"/>
    </location>
</feature>
<feature type="compositionally biased region" description="Gly residues" evidence="1">
    <location>
        <begin position="222"/>
        <end position="233"/>
    </location>
</feature>
<evidence type="ECO:0000256" key="1">
    <source>
        <dbReference type="SAM" id="MobiDB-lite"/>
    </source>
</evidence>